<dbReference type="Pfam" id="PF12867">
    <property type="entry name" value="DinB_2"/>
    <property type="match status" value="1"/>
</dbReference>
<dbReference type="EMBL" id="RJTM01000135">
    <property type="protein sequence ID" value="RNL78183.1"/>
    <property type="molecule type" value="Genomic_DNA"/>
</dbReference>
<dbReference type="Gene3D" id="1.20.120.450">
    <property type="entry name" value="dinb family like domain"/>
    <property type="match status" value="1"/>
</dbReference>
<keyword evidence="1" id="KW-0472">Membrane</keyword>
<dbReference type="InterPro" id="IPR024775">
    <property type="entry name" value="DinB-like"/>
</dbReference>
<evidence type="ECO:0000313" key="4">
    <source>
        <dbReference type="Proteomes" id="UP000267469"/>
    </source>
</evidence>
<keyword evidence="4" id="KW-1185">Reference proteome</keyword>
<reference evidence="3 4" key="1">
    <citation type="submission" date="2018-10" db="EMBL/GenBank/DDBJ databases">
        <title>Sinomicrobium pectinilyticum sp. nov., a pectinase-producing bacterium isolated from alkaline and saline soil, and emended description of the genus Sinomicrobium.</title>
        <authorList>
            <person name="Cheng B."/>
            <person name="Li C."/>
            <person name="Lai Q."/>
            <person name="Du M."/>
            <person name="Shao Z."/>
            <person name="Xu P."/>
            <person name="Yang C."/>
        </authorList>
    </citation>
    <scope>NUCLEOTIDE SEQUENCE [LARGE SCALE GENOMIC DNA]</scope>
    <source>
        <strain evidence="3 4">5DNS001</strain>
    </source>
</reference>
<dbReference type="AlphaFoldDB" id="A0A3N0DS48"/>
<name>A0A3N0DS48_SINP1</name>
<comment type="caution">
    <text evidence="3">The sequence shown here is derived from an EMBL/GenBank/DDBJ whole genome shotgun (WGS) entry which is preliminary data.</text>
</comment>
<proteinExistence type="predicted"/>
<protein>
    <submittedName>
        <fullName evidence="3">DUF664 domain-containing protein</fullName>
    </submittedName>
</protein>
<evidence type="ECO:0000313" key="3">
    <source>
        <dbReference type="EMBL" id="RNL78183.1"/>
    </source>
</evidence>
<feature type="domain" description="DinB-like" evidence="2">
    <location>
        <begin position="64"/>
        <end position="206"/>
    </location>
</feature>
<dbReference type="PROSITE" id="PS51318">
    <property type="entry name" value="TAT"/>
    <property type="match status" value="1"/>
</dbReference>
<dbReference type="OrthoDB" id="117483at2"/>
<dbReference type="InterPro" id="IPR034660">
    <property type="entry name" value="DinB/YfiT-like"/>
</dbReference>
<sequence>MKTLNRRKFIKQSSLFTVGAGSMFTLTGATPIHPVPAMTAKDDLNIIGPKEGFSPHIGTLVSMLNWMRYVILILVKRMSVEDLDYIYDDDSNSIGAMLLHLAATERFYQLHTFEGRTWGDWPEEDMEKWSVASGLGDEARKTIKGHDLDFYLDALKTVREHSLAEFAKRDDEWLMKVDEDWPWGPTNNYCKWFHVCEHESNHNGQVKWLRSRLPSSKK</sequence>
<keyword evidence="1" id="KW-0812">Transmembrane</keyword>
<accession>A0A3N0DS48</accession>
<dbReference type="InterPro" id="IPR006311">
    <property type="entry name" value="TAT_signal"/>
</dbReference>
<gene>
    <name evidence="3" type="ORF">ED312_19475</name>
</gene>
<feature type="transmembrane region" description="Helical" evidence="1">
    <location>
        <begin position="53"/>
        <end position="75"/>
    </location>
</feature>
<organism evidence="3 4">
    <name type="scientific">Sinomicrobium pectinilyticum</name>
    <dbReference type="NCBI Taxonomy" id="1084421"/>
    <lineage>
        <taxon>Bacteria</taxon>
        <taxon>Pseudomonadati</taxon>
        <taxon>Bacteroidota</taxon>
        <taxon>Flavobacteriia</taxon>
        <taxon>Flavobacteriales</taxon>
        <taxon>Flavobacteriaceae</taxon>
        <taxon>Sinomicrobium</taxon>
    </lineage>
</organism>
<keyword evidence="1" id="KW-1133">Transmembrane helix</keyword>
<dbReference type="Proteomes" id="UP000267469">
    <property type="component" value="Unassembled WGS sequence"/>
</dbReference>
<dbReference type="RefSeq" id="WP_123217701.1">
    <property type="nucleotide sequence ID" value="NZ_RJTM01000135.1"/>
</dbReference>
<evidence type="ECO:0000259" key="2">
    <source>
        <dbReference type="Pfam" id="PF12867"/>
    </source>
</evidence>
<evidence type="ECO:0000256" key="1">
    <source>
        <dbReference type="SAM" id="Phobius"/>
    </source>
</evidence>
<dbReference type="SUPFAM" id="SSF109854">
    <property type="entry name" value="DinB/YfiT-like putative metalloenzymes"/>
    <property type="match status" value="1"/>
</dbReference>